<accession>A0A174Q6Y1</accession>
<dbReference type="AlphaFoldDB" id="A0A174Q6Y1"/>
<name>A0A174Q6Y1_PHOVU</name>
<organism evidence="1 2">
    <name type="scientific">Phocaeicola vulgatus</name>
    <name type="common">Bacteroides vulgatus</name>
    <dbReference type="NCBI Taxonomy" id="821"/>
    <lineage>
        <taxon>Bacteria</taxon>
        <taxon>Pseudomonadati</taxon>
        <taxon>Bacteroidota</taxon>
        <taxon>Bacteroidia</taxon>
        <taxon>Bacteroidales</taxon>
        <taxon>Bacteroidaceae</taxon>
        <taxon>Phocaeicola</taxon>
    </lineage>
</organism>
<evidence type="ECO:0000313" key="2">
    <source>
        <dbReference type="Proteomes" id="UP000095333"/>
    </source>
</evidence>
<dbReference type="Proteomes" id="UP000095333">
    <property type="component" value="Unassembled WGS sequence"/>
</dbReference>
<gene>
    <name evidence="1" type="ORF">ERS852457_02408</name>
</gene>
<sequence>MNKCDKSENQLFDSMIRFIKNGVLLVRDPHLVAKVAIIPKKWKSFLVLKCF</sequence>
<evidence type="ECO:0000313" key="1">
    <source>
        <dbReference type="EMBL" id="CUO63618.1"/>
    </source>
</evidence>
<proteinExistence type="predicted"/>
<protein>
    <submittedName>
        <fullName evidence="1">Uncharacterized protein</fullName>
    </submittedName>
</protein>
<dbReference type="EMBL" id="CYZI01000014">
    <property type="protein sequence ID" value="CUO63618.1"/>
    <property type="molecule type" value="Genomic_DNA"/>
</dbReference>
<reference evidence="1 2" key="1">
    <citation type="submission" date="2015-09" db="EMBL/GenBank/DDBJ databases">
        <authorList>
            <consortium name="Pathogen Informatics"/>
        </authorList>
    </citation>
    <scope>NUCLEOTIDE SEQUENCE [LARGE SCALE GENOMIC DNA]</scope>
    <source>
        <strain evidence="1 2">2789STDY5834842</strain>
    </source>
</reference>